<feature type="non-terminal residue" evidence="1">
    <location>
        <position position="229"/>
    </location>
</feature>
<keyword evidence="2" id="KW-1185">Reference proteome</keyword>
<protein>
    <submittedName>
        <fullName evidence="1">Uncharacterized protein</fullName>
    </submittedName>
</protein>
<evidence type="ECO:0000313" key="1">
    <source>
        <dbReference type="EMBL" id="KAK3067645.1"/>
    </source>
</evidence>
<sequence length="229" mass="24749">MANMINAAFSALKRRAHPEDIDNADKKQASARLKLTVGTHPASRILAQATNHLIAGRPSRAHEIYTEILANSSPGHPCAFLNRSLCYLLLDYPSLAVTDAYRALLATNCGKYEGVGTPYAKALIGFAQTVREAQEAGQGWASDNTCLVSKKDSLLGVELASVRICLRSKRKALTERSSQPSPSKKSTDAFTKAAEYVSGLADEIRMKAYYRLAFALWKCGGGALKSALN</sequence>
<gene>
    <name evidence="1" type="ORF">LTS18_000997</name>
</gene>
<comment type="caution">
    <text evidence="1">The sequence shown here is derived from an EMBL/GenBank/DDBJ whole genome shotgun (WGS) entry which is preliminary data.</text>
</comment>
<dbReference type="EMBL" id="JAWDJW010005472">
    <property type="protein sequence ID" value="KAK3067645.1"/>
    <property type="molecule type" value="Genomic_DNA"/>
</dbReference>
<evidence type="ECO:0000313" key="2">
    <source>
        <dbReference type="Proteomes" id="UP001186974"/>
    </source>
</evidence>
<name>A0ACC3DFN2_9PEZI</name>
<accession>A0ACC3DFN2</accession>
<reference evidence="1" key="1">
    <citation type="submission" date="2024-09" db="EMBL/GenBank/DDBJ databases">
        <title>Black Yeasts Isolated from many extreme environments.</title>
        <authorList>
            <person name="Coleine C."/>
            <person name="Stajich J.E."/>
            <person name="Selbmann L."/>
        </authorList>
    </citation>
    <scope>NUCLEOTIDE SEQUENCE</scope>
    <source>
        <strain evidence="1">CCFEE 5737</strain>
    </source>
</reference>
<dbReference type="Proteomes" id="UP001186974">
    <property type="component" value="Unassembled WGS sequence"/>
</dbReference>
<organism evidence="1 2">
    <name type="scientific">Coniosporium uncinatum</name>
    <dbReference type="NCBI Taxonomy" id="93489"/>
    <lineage>
        <taxon>Eukaryota</taxon>
        <taxon>Fungi</taxon>
        <taxon>Dikarya</taxon>
        <taxon>Ascomycota</taxon>
        <taxon>Pezizomycotina</taxon>
        <taxon>Dothideomycetes</taxon>
        <taxon>Dothideomycetes incertae sedis</taxon>
        <taxon>Coniosporium</taxon>
    </lineage>
</organism>
<proteinExistence type="predicted"/>